<dbReference type="EMBL" id="ON529852">
    <property type="protein sequence ID" value="USN14341.1"/>
    <property type="molecule type" value="Genomic_DNA"/>
</dbReference>
<keyword evidence="2" id="KW-1185">Reference proteome</keyword>
<organism evidence="1 2">
    <name type="scientific">Brevundimonas phage vB_BpoS-Kabachok</name>
    <dbReference type="NCBI Taxonomy" id="2948600"/>
    <lineage>
        <taxon>Viruses</taxon>
        <taxon>Duplodnaviria</taxon>
        <taxon>Heunggongvirae</taxon>
        <taxon>Uroviricota</taxon>
        <taxon>Caudoviricetes</taxon>
        <taxon>Jeanschmidtviridae</taxon>
        <taxon>Marchewkavirus</taxon>
        <taxon>Marchewkavirus kabachok</taxon>
    </lineage>
</organism>
<name>A0A9E7MP89_9CAUD</name>
<proteinExistence type="predicted"/>
<dbReference type="Proteomes" id="UP001056685">
    <property type="component" value="Segment"/>
</dbReference>
<accession>A0A9E7MP89</accession>
<evidence type="ECO:0000313" key="1">
    <source>
        <dbReference type="EMBL" id="USN14341.1"/>
    </source>
</evidence>
<evidence type="ECO:0000313" key="2">
    <source>
        <dbReference type="Proteomes" id="UP001056685"/>
    </source>
</evidence>
<reference evidence="1" key="1">
    <citation type="submission" date="2022-05" db="EMBL/GenBank/DDBJ databases">
        <authorList>
            <person name="Friedrich I."/>
            <person name="Poehlein A."/>
            <person name="Schneider D."/>
            <person name="Hertel R."/>
            <person name="Daniel R."/>
        </authorList>
    </citation>
    <scope>NUCLEOTIDE SEQUENCE</scope>
</reference>
<sequence length="168" mass="17965">MTKIAHLAIQCTAVTGALGTFLFDPTDGKGPKEADLLSPVFADSVDLYAFARARGWTGGKIEGGAVVYYGPSIPSEIAVRDLHPGDQLDLQDDDIADPDGADMVLEHSWFTVVRLEQETPDCIRLDGETQSFGFPPDHVVKVQDFDGAFVEGVTGEPATLMVRGVALS</sequence>
<gene>
    <name evidence="1" type="ORF">KABACHOK_05280</name>
</gene>
<protein>
    <submittedName>
        <fullName evidence="1">Uncharacterized protein</fullName>
    </submittedName>
</protein>